<reference evidence="3" key="1">
    <citation type="submission" date="2021-06" db="EMBL/GenBank/DDBJ databases">
        <authorList>
            <person name="Kallberg Y."/>
            <person name="Tangrot J."/>
            <person name="Rosling A."/>
        </authorList>
    </citation>
    <scope>NUCLEOTIDE SEQUENCE</scope>
    <source>
        <strain evidence="3">FL966</strain>
    </source>
</reference>
<gene>
    <name evidence="3" type="ORF">CPELLU_LOCUS12948</name>
</gene>
<evidence type="ECO:0000259" key="2">
    <source>
        <dbReference type="Pfam" id="PF00705"/>
    </source>
</evidence>
<dbReference type="Pfam" id="PF00705">
    <property type="entry name" value="PCNA_N"/>
    <property type="match status" value="1"/>
</dbReference>
<dbReference type="Proteomes" id="UP000789759">
    <property type="component" value="Unassembled WGS sequence"/>
</dbReference>
<name>A0A9N9NCB9_9GLOM</name>
<keyword evidence="1" id="KW-0238">DNA-binding</keyword>
<dbReference type="EMBL" id="CAJVQA010013091">
    <property type="protein sequence ID" value="CAG8721849.1"/>
    <property type="molecule type" value="Genomic_DNA"/>
</dbReference>
<accession>A0A9N9NCB9</accession>
<evidence type="ECO:0000256" key="1">
    <source>
        <dbReference type="ARBA" id="ARBA00023125"/>
    </source>
</evidence>
<proteinExistence type="predicted"/>
<dbReference type="InterPro" id="IPR022648">
    <property type="entry name" value="Pr_cel_nuc_antig_N"/>
</dbReference>
<evidence type="ECO:0000313" key="3">
    <source>
        <dbReference type="EMBL" id="CAG8721849.1"/>
    </source>
</evidence>
<comment type="caution">
    <text evidence="3">The sequence shown here is derived from an EMBL/GenBank/DDBJ whole genome shotgun (WGS) entry which is preliminary data.</text>
</comment>
<dbReference type="SUPFAM" id="SSF55979">
    <property type="entry name" value="DNA clamp"/>
    <property type="match status" value="1"/>
</dbReference>
<dbReference type="PRINTS" id="PR00339">
    <property type="entry name" value="PCNACYCLIN"/>
</dbReference>
<dbReference type="Gene3D" id="3.70.10.10">
    <property type="match status" value="1"/>
</dbReference>
<organism evidence="3 4">
    <name type="scientific">Cetraspora pellucida</name>
    <dbReference type="NCBI Taxonomy" id="1433469"/>
    <lineage>
        <taxon>Eukaryota</taxon>
        <taxon>Fungi</taxon>
        <taxon>Fungi incertae sedis</taxon>
        <taxon>Mucoromycota</taxon>
        <taxon>Glomeromycotina</taxon>
        <taxon>Glomeromycetes</taxon>
        <taxon>Diversisporales</taxon>
        <taxon>Gigasporaceae</taxon>
        <taxon>Cetraspora</taxon>
    </lineage>
</organism>
<dbReference type="GO" id="GO:0003677">
    <property type="term" value="F:DNA binding"/>
    <property type="evidence" value="ECO:0007669"/>
    <property type="project" value="UniProtKB-KW"/>
</dbReference>
<protein>
    <submittedName>
        <fullName evidence="3">13549_t:CDS:1</fullName>
    </submittedName>
</protein>
<dbReference type="GO" id="GO:0006275">
    <property type="term" value="P:regulation of DNA replication"/>
    <property type="evidence" value="ECO:0007669"/>
    <property type="project" value="InterPro"/>
</dbReference>
<dbReference type="GO" id="GO:0030337">
    <property type="term" value="F:DNA polymerase processivity factor activity"/>
    <property type="evidence" value="ECO:0007669"/>
    <property type="project" value="InterPro"/>
</dbReference>
<evidence type="ECO:0000313" key="4">
    <source>
        <dbReference type="Proteomes" id="UP000789759"/>
    </source>
</evidence>
<dbReference type="OrthoDB" id="534348at2759"/>
<feature type="non-terminal residue" evidence="3">
    <location>
        <position position="60"/>
    </location>
</feature>
<feature type="domain" description="Proliferating cell nuclear antigen PCNA N-terminal" evidence="2">
    <location>
        <begin position="1"/>
        <end position="59"/>
    </location>
</feature>
<dbReference type="AlphaFoldDB" id="A0A9N9NCB9"/>
<dbReference type="InterPro" id="IPR000730">
    <property type="entry name" value="Pr_cel_nuc_antig"/>
</dbReference>
<dbReference type="InterPro" id="IPR046938">
    <property type="entry name" value="DNA_clamp_sf"/>
</dbReference>
<sequence>MFEAIFAKASLFKHFIEATRKLVTDINIKFTKSGINFTSMDLSHIALTSVYLNKKKFQKI</sequence>
<keyword evidence="4" id="KW-1185">Reference proteome</keyword>